<evidence type="ECO:0000259" key="1">
    <source>
        <dbReference type="PROSITE" id="PS50234"/>
    </source>
</evidence>
<dbReference type="InterPro" id="IPR036465">
    <property type="entry name" value="vWFA_dom_sf"/>
</dbReference>
<dbReference type="GO" id="GO:0004842">
    <property type="term" value="F:ubiquitin-protein transferase activity"/>
    <property type="evidence" value="ECO:0007669"/>
    <property type="project" value="TreeGrafter"/>
</dbReference>
<dbReference type="Gene3D" id="3.40.50.410">
    <property type="entry name" value="von Willebrand factor, type A domain"/>
    <property type="match status" value="1"/>
</dbReference>
<organism evidence="2 3">
    <name type="scientific">Phytophthora citrophthora</name>
    <dbReference type="NCBI Taxonomy" id="4793"/>
    <lineage>
        <taxon>Eukaryota</taxon>
        <taxon>Sar</taxon>
        <taxon>Stramenopiles</taxon>
        <taxon>Oomycota</taxon>
        <taxon>Peronosporomycetes</taxon>
        <taxon>Peronosporales</taxon>
        <taxon>Peronosporaceae</taxon>
        <taxon>Phytophthora</taxon>
    </lineage>
</organism>
<dbReference type="InterPro" id="IPR002035">
    <property type="entry name" value="VWF_A"/>
</dbReference>
<dbReference type="InterPro" id="IPR052079">
    <property type="entry name" value="E3_ligase/Copine_domain"/>
</dbReference>
<keyword evidence="3" id="KW-1185">Reference proteome</keyword>
<dbReference type="AlphaFoldDB" id="A0AAD9G3A7"/>
<dbReference type="PROSITE" id="PS50234">
    <property type="entry name" value="VWFA"/>
    <property type="match status" value="1"/>
</dbReference>
<sequence>MGSEAEPVLATVVTVPLPNRSSFRPIPDRYETLGLSFRCLFTTVLPRFLTFSLQNTAEVQQDLRKAGLESSDLVVGVDFTKSNQAKSPCGLEKKRSGSVISIIGRVLEAFDDDNIIPAFGFGDLATKGNSCFPFSQGRGCQGFEEVLRRYNEITPTLKLSGPTNFAPVIKETIRAVRQNGGYHILVIIADGQVTNEEDTRNAIVEASNWPISIIMVGVGDGPWDMMEEFDDKLPARRFDNFQFVEYRAVMQVNKKNPEAGFAIMALMEIPVANANIKSSQTQMTATYLVARVIRVGAIGVEVNDLVVIFALLAQVAATLLVRRARDRLGLQSELVDPELNLVVQVGVVRCAAENRTHVQRIGGHSLLVGNGAMPKPETDPVMATAELTLAAAAAPAARALVDTPNTETTPLAASAEATGAAAPAVPMTVAAAPMTEITMPAILRAASSGPILQVQGSSVLLTMER</sequence>
<name>A0AAD9G3A7_9STRA</name>
<proteinExistence type="predicted"/>
<dbReference type="Proteomes" id="UP001259832">
    <property type="component" value="Unassembled WGS sequence"/>
</dbReference>
<dbReference type="PANTHER" id="PTHR45751">
    <property type="entry name" value="COPINE FAMILY PROTEIN 1"/>
    <property type="match status" value="1"/>
</dbReference>
<protein>
    <submittedName>
        <fullName evidence="2">E3 ubiquitin-protein ligase RGLG2</fullName>
    </submittedName>
</protein>
<evidence type="ECO:0000313" key="2">
    <source>
        <dbReference type="EMBL" id="KAK1931202.1"/>
    </source>
</evidence>
<evidence type="ECO:0000313" key="3">
    <source>
        <dbReference type="Proteomes" id="UP001259832"/>
    </source>
</evidence>
<reference evidence="2" key="1">
    <citation type="submission" date="2023-08" db="EMBL/GenBank/DDBJ databases">
        <title>Reference Genome Resource for the Citrus Pathogen Phytophthora citrophthora.</title>
        <authorList>
            <person name="Moller H."/>
            <person name="Coetzee B."/>
            <person name="Rose L.J."/>
            <person name="Van Niekerk J.M."/>
        </authorList>
    </citation>
    <scope>NUCLEOTIDE SEQUENCE</scope>
    <source>
        <strain evidence="2">STE-U-9442</strain>
    </source>
</reference>
<accession>A0AAD9G3A7</accession>
<dbReference type="PANTHER" id="PTHR45751:SF11">
    <property type="entry name" value="COPINE FAMILY PROTEIN 2"/>
    <property type="match status" value="1"/>
</dbReference>
<dbReference type="GO" id="GO:0016567">
    <property type="term" value="P:protein ubiquitination"/>
    <property type="evidence" value="ECO:0007669"/>
    <property type="project" value="TreeGrafter"/>
</dbReference>
<dbReference type="SUPFAM" id="SSF53300">
    <property type="entry name" value="vWA-like"/>
    <property type="match status" value="1"/>
</dbReference>
<dbReference type="Pfam" id="PF07002">
    <property type="entry name" value="Copine"/>
    <property type="match status" value="1"/>
</dbReference>
<dbReference type="EMBL" id="JASMQC010000035">
    <property type="protein sequence ID" value="KAK1931202.1"/>
    <property type="molecule type" value="Genomic_DNA"/>
</dbReference>
<dbReference type="SMART" id="SM00327">
    <property type="entry name" value="VWA"/>
    <property type="match status" value="1"/>
</dbReference>
<dbReference type="InterPro" id="IPR010734">
    <property type="entry name" value="Copine_C"/>
</dbReference>
<feature type="domain" description="VWFA" evidence="1">
    <location>
        <begin position="72"/>
        <end position="220"/>
    </location>
</feature>
<dbReference type="GO" id="GO:0005634">
    <property type="term" value="C:nucleus"/>
    <property type="evidence" value="ECO:0007669"/>
    <property type="project" value="TreeGrafter"/>
</dbReference>
<comment type="caution">
    <text evidence="2">The sequence shown here is derived from an EMBL/GenBank/DDBJ whole genome shotgun (WGS) entry which is preliminary data.</text>
</comment>
<gene>
    <name evidence="2" type="ORF">P3T76_013391</name>
</gene>